<dbReference type="RefSeq" id="WP_094607178.1">
    <property type="nucleotide sequence ID" value="NZ_CP155573.1"/>
</dbReference>
<dbReference type="Proteomes" id="UP000216752">
    <property type="component" value="Chromosome"/>
</dbReference>
<evidence type="ECO:0000313" key="2">
    <source>
        <dbReference type="Proteomes" id="UP000216752"/>
    </source>
</evidence>
<evidence type="ECO:0000313" key="1">
    <source>
        <dbReference type="EMBL" id="XFO69583.1"/>
    </source>
</evidence>
<organism evidence="1 2">
    <name type="scientific">Sporomusa silvacetica DSM 10669</name>
    <dbReference type="NCBI Taxonomy" id="1123289"/>
    <lineage>
        <taxon>Bacteria</taxon>
        <taxon>Bacillati</taxon>
        <taxon>Bacillota</taxon>
        <taxon>Negativicutes</taxon>
        <taxon>Selenomonadales</taxon>
        <taxon>Sporomusaceae</taxon>
        <taxon>Sporomusa</taxon>
    </lineage>
</organism>
<dbReference type="EMBL" id="CP155573">
    <property type="protein sequence ID" value="XFO69583.1"/>
    <property type="molecule type" value="Genomic_DNA"/>
</dbReference>
<sequence length="80" mass="9205">MGYIDHVEVYLEAQENTTAIYRIHSVISYDSKDNEIKNYQELAYVDEFNGSDGDYEQEVVDYVASKVGVDKDIVEIKGYI</sequence>
<proteinExistence type="predicted"/>
<reference evidence="1" key="1">
    <citation type="submission" date="2024-05" db="EMBL/GenBank/DDBJ databases">
        <title>Isolation and characterization of Sporomusa carbonis sp. nov., a carboxydotrophic hydrogenogen in the genus of Sporomusa isolated from a charcoal burning pile.</title>
        <authorList>
            <person name="Boeer T."/>
            <person name="Rosenbaum F."/>
            <person name="Eysell L."/>
            <person name="Mueller V."/>
            <person name="Daniel R."/>
            <person name="Poehlein A."/>
        </authorList>
    </citation>
    <scope>NUCLEOTIDE SEQUENCE [LARGE SCALE GENOMIC DNA]</scope>
    <source>
        <strain evidence="1">DSM 10669</strain>
    </source>
</reference>
<name>A0ABZ3IW40_9FIRM</name>
<keyword evidence="2" id="KW-1185">Reference proteome</keyword>
<accession>A0ABZ3IW40</accession>
<protein>
    <submittedName>
        <fullName evidence="1">Uncharacterized protein</fullName>
    </submittedName>
</protein>
<gene>
    <name evidence="1" type="ORF">SPSIL_058170</name>
</gene>